<keyword evidence="2" id="KW-0560">Oxidoreductase</keyword>
<dbReference type="Pfam" id="PF00903">
    <property type="entry name" value="Glyoxalase"/>
    <property type="match status" value="2"/>
</dbReference>
<accession>A0A0U9H8P0</accession>
<evidence type="ECO:0000313" key="3">
    <source>
        <dbReference type="Proteomes" id="UP000052946"/>
    </source>
</evidence>
<dbReference type="PANTHER" id="PTHR43279">
    <property type="entry name" value="CATECHOL-2,3-DIOXYGENASE"/>
    <property type="match status" value="1"/>
</dbReference>
<dbReference type="AlphaFoldDB" id="A0A0U9H8P0"/>
<reference evidence="3" key="1">
    <citation type="submission" date="2015-07" db="EMBL/GenBank/DDBJ databases">
        <title>Draft Genome Sequence of Oceanobacillus picturae Heshi-B3 that Was Isolated from Fermented Rice Bran with Aging Salted Mackerel, Which Was Named Heshiko as Traditional Fermented Seafood in Japan.</title>
        <authorList>
            <person name="Akuzawa S."/>
            <person name="Nakagawa J."/>
            <person name="Kanekatsu T."/>
            <person name="Kanesaki Y."/>
            <person name="Suzuki T."/>
        </authorList>
    </citation>
    <scope>NUCLEOTIDE SEQUENCE [LARGE SCALE GENOMIC DNA]</scope>
    <source>
        <strain evidence="3">Heshi-B3</strain>
    </source>
</reference>
<organism evidence="2 3">
    <name type="scientific">Oceanobacillus picturae</name>
    <dbReference type="NCBI Taxonomy" id="171693"/>
    <lineage>
        <taxon>Bacteria</taxon>
        <taxon>Bacillati</taxon>
        <taxon>Bacillota</taxon>
        <taxon>Bacilli</taxon>
        <taxon>Bacillales</taxon>
        <taxon>Bacillaceae</taxon>
        <taxon>Oceanobacillus</taxon>
    </lineage>
</organism>
<dbReference type="CDD" id="cd07255">
    <property type="entry name" value="VOC_BsCatE_like_N"/>
    <property type="match status" value="1"/>
</dbReference>
<gene>
    <name evidence="2" type="ORF">OPHB3_0411</name>
</gene>
<feature type="domain" description="VOC" evidence="1">
    <location>
        <begin position="169"/>
        <end position="282"/>
    </location>
</feature>
<comment type="caution">
    <text evidence="2">The sequence shown here is derived from an EMBL/GenBank/DDBJ whole genome shotgun (WGS) entry which is preliminary data.</text>
</comment>
<dbReference type="PANTHER" id="PTHR43279:SF1">
    <property type="entry name" value="CATECHOL-2,3-DIOXYGENASE"/>
    <property type="match status" value="1"/>
</dbReference>
<protein>
    <submittedName>
        <fullName evidence="2">Catechol-2,3-dioxygenase</fullName>
    </submittedName>
</protein>
<evidence type="ECO:0000259" key="1">
    <source>
        <dbReference type="PROSITE" id="PS51819"/>
    </source>
</evidence>
<evidence type="ECO:0000313" key="2">
    <source>
        <dbReference type="EMBL" id="GAQ16488.1"/>
    </source>
</evidence>
<dbReference type="InterPro" id="IPR037523">
    <property type="entry name" value="VOC_core"/>
</dbReference>
<dbReference type="RefSeq" id="WP_058949230.1">
    <property type="nucleotide sequence ID" value="NZ_BBXV01000008.1"/>
</dbReference>
<reference evidence="2 3" key="2">
    <citation type="journal article" date="2016" name="Genome Announc.">
        <title>Draft Genome Sequence of Oceanobacillus picturae Heshi-B3, Isolated from Fermented Rice Bran in a Traditional Japanese Seafood Dish.</title>
        <authorList>
            <person name="Akuzawa S."/>
            <person name="Nagaoka J."/>
            <person name="Kanekatsu M."/>
            <person name="Kanesaki Y."/>
            <person name="Suzuki T."/>
        </authorList>
    </citation>
    <scope>NUCLEOTIDE SEQUENCE [LARGE SCALE GENOMIC DNA]</scope>
    <source>
        <strain evidence="2 3">Heshi-B3</strain>
    </source>
</reference>
<dbReference type="Gene3D" id="3.10.180.10">
    <property type="entry name" value="2,3-Dihydroxybiphenyl 1,2-Dioxygenase, domain 1"/>
    <property type="match status" value="2"/>
</dbReference>
<feature type="domain" description="VOC" evidence="1">
    <location>
        <begin position="12"/>
        <end position="128"/>
    </location>
</feature>
<keyword evidence="2" id="KW-0223">Dioxygenase</keyword>
<dbReference type="PROSITE" id="PS51819">
    <property type="entry name" value="VOC"/>
    <property type="match status" value="2"/>
</dbReference>
<dbReference type="InterPro" id="IPR004360">
    <property type="entry name" value="Glyas_Fos-R_dOase_dom"/>
</dbReference>
<proteinExistence type="predicted"/>
<dbReference type="InterPro" id="IPR029068">
    <property type="entry name" value="Glyas_Bleomycin-R_OHBP_Dase"/>
</dbReference>
<name>A0A0U9H8P0_9BACI</name>
<dbReference type="OrthoDB" id="9792626at2"/>
<dbReference type="Proteomes" id="UP000052946">
    <property type="component" value="Unassembled WGS sequence"/>
</dbReference>
<dbReference type="CDD" id="cd16359">
    <property type="entry name" value="VOC_BsCatE_like_C"/>
    <property type="match status" value="1"/>
</dbReference>
<dbReference type="SUPFAM" id="SSF54593">
    <property type="entry name" value="Glyoxalase/Bleomycin resistance protein/Dihydroxybiphenyl dioxygenase"/>
    <property type="match status" value="2"/>
</dbReference>
<dbReference type="GO" id="GO:0051213">
    <property type="term" value="F:dioxygenase activity"/>
    <property type="evidence" value="ECO:0007669"/>
    <property type="project" value="UniProtKB-KW"/>
</dbReference>
<sequence length="282" mass="31145">MERKFFTEPATYVGELSINVTDLQQAIEFYQNVIGFQVLEKTEGAARLSANGKTAMLTLETPENVTEKERRTTGLYHFAILLPNRAALSSFLEHALKQGVQLGAADHEVSEALYLSDPDGNGIEVYCDRDSSGWNWTGDQVKMGTDPLDGDGLLAEEHKVWRGLPEETILGHIHLHVANLVASEAFYSKGLNFSVVTRYPGALFISTGGYHHHIGLNTWNGEGAKTPRPNGVGLNWFSLVFPNENARAEAVNRLIEAQVKVKTYSEYSEVKDPAGNTIRLVL</sequence>
<dbReference type="EMBL" id="BBXV01000008">
    <property type="protein sequence ID" value="GAQ16488.1"/>
    <property type="molecule type" value="Genomic_DNA"/>
</dbReference>